<organism evidence="2 3">
    <name type="scientific">Mycobacterium kyorinense</name>
    <dbReference type="NCBI Taxonomy" id="487514"/>
    <lineage>
        <taxon>Bacteria</taxon>
        <taxon>Bacillati</taxon>
        <taxon>Actinomycetota</taxon>
        <taxon>Actinomycetes</taxon>
        <taxon>Mycobacteriales</taxon>
        <taxon>Mycobacteriaceae</taxon>
        <taxon>Mycobacterium</taxon>
    </lineage>
</organism>
<sequence>MSNDISLAELQEFMAEFWFHYDEAHYDELAVRYADDVHYVSRSDTGTSPFEELLTADVRGRDEALAWLVEHRQASPYPLRHHAVNVFRTGSDGESTGVRFYLLVSHIANSVPFVNSTAVVDATVRRAGAGLQFTKMEVVLDTRDSVLLSALSVDSTAAST</sequence>
<dbReference type="InterPro" id="IPR037401">
    <property type="entry name" value="SnoaL-like"/>
</dbReference>
<evidence type="ECO:0000259" key="1">
    <source>
        <dbReference type="Pfam" id="PF13577"/>
    </source>
</evidence>
<feature type="domain" description="SnoaL-like" evidence="1">
    <location>
        <begin position="8"/>
        <end position="135"/>
    </location>
</feature>
<protein>
    <submittedName>
        <fullName evidence="2">Polyketide cyclase</fullName>
    </submittedName>
</protein>
<dbReference type="SUPFAM" id="SSF54427">
    <property type="entry name" value="NTF2-like"/>
    <property type="match status" value="1"/>
</dbReference>
<name>A0A1X1Y0D2_9MYCO</name>
<evidence type="ECO:0000313" key="3">
    <source>
        <dbReference type="Proteomes" id="UP000193487"/>
    </source>
</evidence>
<dbReference type="OrthoDB" id="4463786at2"/>
<dbReference type="Gene3D" id="3.10.450.50">
    <property type="match status" value="1"/>
</dbReference>
<dbReference type="InterPro" id="IPR032710">
    <property type="entry name" value="NTF2-like_dom_sf"/>
</dbReference>
<proteinExistence type="predicted"/>
<dbReference type="AlphaFoldDB" id="A0A1X1Y0D2"/>
<evidence type="ECO:0000313" key="2">
    <source>
        <dbReference type="EMBL" id="ORW04450.1"/>
    </source>
</evidence>
<reference evidence="2 3" key="1">
    <citation type="submission" date="2016-01" db="EMBL/GenBank/DDBJ databases">
        <title>The new phylogeny of the genus Mycobacterium.</title>
        <authorList>
            <person name="Tarcisio F."/>
            <person name="Conor M."/>
            <person name="Antonella G."/>
            <person name="Elisabetta G."/>
            <person name="Giulia F.S."/>
            <person name="Sara T."/>
            <person name="Anna F."/>
            <person name="Clotilde B."/>
            <person name="Roberto B."/>
            <person name="Veronica D.S."/>
            <person name="Fabio R."/>
            <person name="Monica P."/>
            <person name="Olivier J."/>
            <person name="Enrico T."/>
            <person name="Nicola S."/>
        </authorList>
    </citation>
    <scope>NUCLEOTIDE SEQUENCE [LARGE SCALE GENOMIC DNA]</scope>
    <source>
        <strain evidence="2 3">DSM 45166</strain>
    </source>
</reference>
<dbReference type="Pfam" id="PF13577">
    <property type="entry name" value="SnoaL_4"/>
    <property type="match status" value="1"/>
</dbReference>
<gene>
    <name evidence="2" type="ORF">AWC14_03775</name>
</gene>
<keyword evidence="3" id="KW-1185">Reference proteome</keyword>
<comment type="caution">
    <text evidence="2">The sequence shown here is derived from an EMBL/GenBank/DDBJ whole genome shotgun (WGS) entry which is preliminary data.</text>
</comment>
<dbReference type="RefSeq" id="WP_045377411.1">
    <property type="nucleotide sequence ID" value="NZ_BBKA01000040.1"/>
</dbReference>
<dbReference type="EMBL" id="LQPE01000106">
    <property type="protein sequence ID" value="ORW04450.1"/>
    <property type="molecule type" value="Genomic_DNA"/>
</dbReference>
<dbReference type="Proteomes" id="UP000193487">
    <property type="component" value="Unassembled WGS sequence"/>
</dbReference>
<accession>A0A1X1Y0D2</accession>